<dbReference type="EMBL" id="CAJQZP010000769">
    <property type="protein sequence ID" value="CAG4983680.1"/>
    <property type="molecule type" value="Genomic_DNA"/>
</dbReference>
<comment type="caution">
    <text evidence="2">The sequence shown here is derived from an EMBL/GenBank/DDBJ whole genome shotgun (WGS) entry which is preliminary data.</text>
</comment>
<dbReference type="AlphaFoldDB" id="A0A8S3WVR2"/>
<gene>
    <name evidence="2" type="ORF">PAPOLLO_LOCUS10684</name>
</gene>
<evidence type="ECO:0000313" key="3">
    <source>
        <dbReference type="Proteomes" id="UP000691718"/>
    </source>
</evidence>
<keyword evidence="3" id="KW-1185">Reference proteome</keyword>
<organism evidence="2 3">
    <name type="scientific">Parnassius apollo</name>
    <name type="common">Apollo butterfly</name>
    <name type="synonym">Papilio apollo</name>
    <dbReference type="NCBI Taxonomy" id="110799"/>
    <lineage>
        <taxon>Eukaryota</taxon>
        <taxon>Metazoa</taxon>
        <taxon>Ecdysozoa</taxon>
        <taxon>Arthropoda</taxon>
        <taxon>Hexapoda</taxon>
        <taxon>Insecta</taxon>
        <taxon>Pterygota</taxon>
        <taxon>Neoptera</taxon>
        <taxon>Endopterygota</taxon>
        <taxon>Lepidoptera</taxon>
        <taxon>Glossata</taxon>
        <taxon>Ditrysia</taxon>
        <taxon>Papilionoidea</taxon>
        <taxon>Papilionidae</taxon>
        <taxon>Parnassiinae</taxon>
        <taxon>Parnassini</taxon>
        <taxon>Parnassius</taxon>
        <taxon>Parnassius</taxon>
    </lineage>
</organism>
<feature type="compositionally biased region" description="Acidic residues" evidence="1">
    <location>
        <begin position="49"/>
        <end position="73"/>
    </location>
</feature>
<name>A0A8S3WVR2_PARAO</name>
<evidence type="ECO:0000256" key="1">
    <source>
        <dbReference type="SAM" id="MobiDB-lite"/>
    </source>
</evidence>
<feature type="compositionally biased region" description="Basic and acidic residues" evidence="1">
    <location>
        <begin position="1"/>
        <end position="14"/>
    </location>
</feature>
<proteinExistence type="predicted"/>
<evidence type="ECO:0000313" key="2">
    <source>
        <dbReference type="EMBL" id="CAG4983680.1"/>
    </source>
</evidence>
<sequence>MEHFKEQQIVRWLEEESEDSVDVPIDETSDGENSDYGPDVIEESSHETDSEEDGISDPELPEELDSDDDDEDNVPLAQLRTSNHYVVRRKLRNGNTETIYRCKKTAPNPSVRT</sequence>
<protein>
    <submittedName>
        <fullName evidence="2">(apollo) hypothetical protein</fullName>
    </submittedName>
</protein>
<feature type="compositionally biased region" description="Acidic residues" evidence="1">
    <location>
        <begin position="15"/>
        <end position="33"/>
    </location>
</feature>
<feature type="region of interest" description="Disordered" evidence="1">
    <location>
        <begin position="1"/>
        <end position="81"/>
    </location>
</feature>
<dbReference type="Proteomes" id="UP000691718">
    <property type="component" value="Unassembled WGS sequence"/>
</dbReference>
<accession>A0A8S3WVR2</accession>
<reference evidence="2" key="1">
    <citation type="submission" date="2021-04" db="EMBL/GenBank/DDBJ databases">
        <authorList>
            <person name="Tunstrom K."/>
        </authorList>
    </citation>
    <scope>NUCLEOTIDE SEQUENCE</scope>
</reference>